<comment type="caution">
    <text evidence="1">The sequence shown here is derived from an EMBL/GenBank/DDBJ whole genome shotgun (WGS) entry which is preliminary data.</text>
</comment>
<dbReference type="OrthoDB" id="4521071at2759"/>
<dbReference type="AlphaFoldDB" id="A0A9P3C3N4"/>
<dbReference type="Proteomes" id="UP000710440">
    <property type="component" value="Unassembled WGS sequence"/>
</dbReference>
<evidence type="ECO:0000313" key="2">
    <source>
        <dbReference type="Proteomes" id="UP000710440"/>
    </source>
</evidence>
<sequence>MDSANLSINSYEPSTENSDAEFESIDFITDTVLDCDLEINEDALAELADDDDVTADPSTLCPGIGEAYGQMISHTRVIAAFARPITFAKFRGAPACLMTFVVDFYKGSRKSWAKVARFKEATITLELQGSDPVQAPELVMFCPREYDGPKTEVAVSKEASWSLNLNAPYAADAVGLQAGSSKSESYIDSHYVHVTGTSKVASGWKHTIVEWDIEENRTLKKGIPRYMKFIMVVLNPSSKPFHVDLELAAKLGFGLEKDVSFGLRNKNKTLSVTIHPGVLMKGVTDAEQLTYANLDRSIISEEDLAGSSLESYTNLQPCKTGYVTLV</sequence>
<dbReference type="GeneID" id="66930827"/>
<organism evidence="1 2">
    <name type="scientific">Aspergillus viridinutans</name>
    <dbReference type="NCBI Taxonomy" id="75553"/>
    <lineage>
        <taxon>Eukaryota</taxon>
        <taxon>Fungi</taxon>
        <taxon>Dikarya</taxon>
        <taxon>Ascomycota</taxon>
        <taxon>Pezizomycotina</taxon>
        <taxon>Eurotiomycetes</taxon>
        <taxon>Eurotiomycetidae</taxon>
        <taxon>Eurotiales</taxon>
        <taxon>Aspergillaceae</taxon>
        <taxon>Aspergillus</taxon>
        <taxon>Aspergillus subgen. Fumigati</taxon>
    </lineage>
</organism>
<reference evidence="1 2" key="1">
    <citation type="submission" date="2021-02" db="EMBL/GenBank/DDBJ databases">
        <title>Pan-genome distribution and transcriptional activeness of fungal secondary metabolism genes in Aspergillus section Fumigati.</title>
        <authorList>
            <person name="Takahashi H."/>
            <person name="Umemura M."/>
            <person name="Ninomiya A."/>
            <person name="Kusuya Y."/>
            <person name="Urayama S."/>
            <person name="Shimizu M."/>
            <person name="Watanabe A."/>
            <person name="Kamei K."/>
            <person name="Yaguchi T."/>
            <person name="Hagiwara D."/>
        </authorList>
    </citation>
    <scope>NUCLEOTIDE SEQUENCE [LARGE SCALE GENOMIC DNA]</scope>
    <source>
        <strain evidence="1 2">IFM 47045</strain>
    </source>
</reference>
<gene>
    <name evidence="1" type="ORF">Aspvir_002845</name>
</gene>
<dbReference type="RefSeq" id="XP_043130375.1">
    <property type="nucleotide sequence ID" value="XM_043274440.1"/>
</dbReference>
<proteinExistence type="predicted"/>
<accession>A0A9P3C3N4</accession>
<protein>
    <submittedName>
        <fullName evidence="1">Uncharacterized protein</fullName>
    </submittedName>
</protein>
<dbReference type="EMBL" id="BOPL01000013">
    <property type="protein sequence ID" value="GIK07189.1"/>
    <property type="molecule type" value="Genomic_DNA"/>
</dbReference>
<keyword evidence="2" id="KW-1185">Reference proteome</keyword>
<evidence type="ECO:0000313" key="1">
    <source>
        <dbReference type="EMBL" id="GIK07189.1"/>
    </source>
</evidence>
<name>A0A9P3C3N4_ASPVI</name>